<sequence>MIVFISIALYNVLELNFLIANTFKKYQGLYFWSLIVATWGIALNAIGYLLRILQSDHSGYGHSTIILVGWCTMVTGQSLVLYSRLHFVLHNTTVLRGILILIIVDAIWLGVPVIVFVYGSNSDKSKLFIGPYAIFERIQLCVFTVQELIISGFYIVETSKTLKLQRRVGLAPLDARRGMAHLILANILIVLLDVSVLVLEFSGNYDIQTAWKPLVYSIKLKVEFSVLNRLVEFSQHMRTGSLAKMGSDTDKGASLGGMTMAASESPTEARYSVHVGTSQSHEINVNDNDEFCVVKTTDVYIDSSDNSASGGSSRDSTGLGTEPV</sequence>
<dbReference type="PANTHER" id="PTHR37013:SF7">
    <property type="entry name" value="INTEGRAL MEMBRANE PROTEIN"/>
    <property type="match status" value="1"/>
</dbReference>
<feature type="transmembrane region" description="Helical" evidence="2">
    <location>
        <begin position="137"/>
        <end position="157"/>
    </location>
</feature>
<reference evidence="4 5" key="2">
    <citation type="journal article" date="2017" name="Sci. Rep.">
        <title>Ant-infecting Ophiocordyceps genomes reveal a high diversity of potential behavioral manipulation genes and a possible major role for enterotoxins.</title>
        <authorList>
            <person name="de Bekker C."/>
            <person name="Ohm R.A."/>
            <person name="Evans H.C."/>
            <person name="Brachmann A."/>
            <person name="Hughes D.P."/>
        </authorList>
    </citation>
    <scope>NUCLEOTIDE SEQUENCE [LARGE SCALE GENOMIC DNA]</scope>
    <source>
        <strain evidence="4 5">SC16a</strain>
    </source>
</reference>
<feature type="region of interest" description="Disordered" evidence="1">
    <location>
        <begin position="302"/>
        <end position="324"/>
    </location>
</feature>
<feature type="domain" description="DUF7703" evidence="3">
    <location>
        <begin position="1"/>
        <end position="235"/>
    </location>
</feature>
<evidence type="ECO:0000313" key="4">
    <source>
        <dbReference type="EMBL" id="PFH59239.1"/>
    </source>
</evidence>
<keyword evidence="5" id="KW-1185">Reference proteome</keyword>
<comment type="caution">
    <text evidence="4">The sequence shown here is derived from an EMBL/GenBank/DDBJ whole genome shotgun (WGS) entry which is preliminary data.</text>
</comment>
<feature type="transmembrane region" description="Helical" evidence="2">
    <location>
        <begin position="178"/>
        <end position="199"/>
    </location>
</feature>
<dbReference type="EMBL" id="LAZP02000215">
    <property type="protein sequence ID" value="PFH59239.1"/>
    <property type="molecule type" value="Genomic_DNA"/>
</dbReference>
<dbReference type="OrthoDB" id="405906at2759"/>
<keyword evidence="2" id="KW-0812">Transmembrane</keyword>
<dbReference type="InterPro" id="IPR056120">
    <property type="entry name" value="DUF7703"/>
</dbReference>
<gene>
    <name evidence="4" type="ORF">XA68_12638</name>
</gene>
<reference evidence="4 5" key="1">
    <citation type="journal article" date="2015" name="BMC Genomics">
        <title>Gene expression during zombie ant biting behavior reflects the complexity underlying fungal parasitic behavioral manipulation.</title>
        <authorList>
            <person name="de Bekker C."/>
            <person name="Ohm R.A."/>
            <person name="Loreto R.G."/>
            <person name="Sebastian A."/>
            <person name="Albert I."/>
            <person name="Merrow M."/>
            <person name="Brachmann A."/>
            <person name="Hughes D.P."/>
        </authorList>
    </citation>
    <scope>NUCLEOTIDE SEQUENCE [LARGE SCALE GENOMIC DNA]</scope>
    <source>
        <strain evidence="4 5">SC16a</strain>
    </source>
</reference>
<feature type="compositionally biased region" description="Low complexity" evidence="1">
    <location>
        <begin position="302"/>
        <end position="318"/>
    </location>
</feature>
<evidence type="ECO:0000256" key="2">
    <source>
        <dbReference type="SAM" id="Phobius"/>
    </source>
</evidence>
<dbReference type="PANTHER" id="PTHR37013">
    <property type="entry name" value="INTEGRAL MEMBRANE PROTEIN (AFU_ORTHOLOGUE AFUA_1G05950)-RELATED"/>
    <property type="match status" value="1"/>
</dbReference>
<evidence type="ECO:0000256" key="1">
    <source>
        <dbReference type="SAM" id="MobiDB-lite"/>
    </source>
</evidence>
<dbReference type="STRING" id="268505.A0A2A9PCV4"/>
<keyword evidence="2" id="KW-0472">Membrane</keyword>
<evidence type="ECO:0000259" key="3">
    <source>
        <dbReference type="Pfam" id="PF24802"/>
    </source>
</evidence>
<name>A0A2A9PCV4_OPHUN</name>
<protein>
    <recommendedName>
        <fullName evidence="3">DUF7703 domain-containing protein</fullName>
    </recommendedName>
</protein>
<feature type="transmembrane region" description="Helical" evidence="2">
    <location>
        <begin position="94"/>
        <end position="117"/>
    </location>
</feature>
<proteinExistence type="predicted"/>
<accession>A0A2A9PCV4</accession>
<feature type="transmembrane region" description="Helical" evidence="2">
    <location>
        <begin position="29"/>
        <end position="50"/>
    </location>
</feature>
<evidence type="ECO:0000313" key="5">
    <source>
        <dbReference type="Proteomes" id="UP000037136"/>
    </source>
</evidence>
<dbReference type="Pfam" id="PF24802">
    <property type="entry name" value="DUF7703"/>
    <property type="match status" value="1"/>
</dbReference>
<dbReference type="AlphaFoldDB" id="A0A2A9PCV4"/>
<organism evidence="4 5">
    <name type="scientific">Ophiocordyceps unilateralis</name>
    <name type="common">Zombie-ant fungus</name>
    <name type="synonym">Torrubia unilateralis</name>
    <dbReference type="NCBI Taxonomy" id="268505"/>
    <lineage>
        <taxon>Eukaryota</taxon>
        <taxon>Fungi</taxon>
        <taxon>Dikarya</taxon>
        <taxon>Ascomycota</taxon>
        <taxon>Pezizomycotina</taxon>
        <taxon>Sordariomycetes</taxon>
        <taxon>Hypocreomycetidae</taxon>
        <taxon>Hypocreales</taxon>
        <taxon>Ophiocordycipitaceae</taxon>
        <taxon>Ophiocordyceps</taxon>
    </lineage>
</organism>
<dbReference type="Proteomes" id="UP000037136">
    <property type="component" value="Unassembled WGS sequence"/>
</dbReference>
<feature type="transmembrane region" description="Helical" evidence="2">
    <location>
        <begin position="62"/>
        <end position="82"/>
    </location>
</feature>
<keyword evidence="2" id="KW-1133">Transmembrane helix</keyword>